<keyword evidence="4 7" id="KW-0812">Transmembrane</keyword>
<evidence type="ECO:0000256" key="3">
    <source>
        <dbReference type="ARBA" id="ARBA00022475"/>
    </source>
</evidence>
<dbReference type="Gene3D" id="1.10.3720.10">
    <property type="entry name" value="MetI-like"/>
    <property type="match status" value="1"/>
</dbReference>
<dbReference type="Pfam" id="PF19300">
    <property type="entry name" value="BPD_transp_1_N"/>
    <property type="match status" value="1"/>
</dbReference>
<dbReference type="PANTHER" id="PTHR43163">
    <property type="entry name" value="DIPEPTIDE TRANSPORT SYSTEM PERMEASE PROTEIN DPPB-RELATED"/>
    <property type="match status" value="1"/>
</dbReference>
<accession>A0A7K1UMN0</accession>
<dbReference type="InterPro" id="IPR035906">
    <property type="entry name" value="MetI-like_sf"/>
</dbReference>
<reference evidence="9 10" key="1">
    <citation type="submission" date="2019-12" db="EMBL/GenBank/DDBJ databases">
        <title>Nesterenkonia muleiensis sp. nov., a novel actinobacterium isolated from sap of Populus euphratica.</title>
        <authorList>
            <person name="Wang R."/>
        </authorList>
    </citation>
    <scope>NUCLEOTIDE SEQUENCE [LARGE SCALE GENOMIC DNA]</scope>
    <source>
        <strain evidence="9 10">F10</strain>
    </source>
</reference>
<comment type="caution">
    <text evidence="9">The sequence shown here is derived from an EMBL/GenBank/DDBJ whole genome shotgun (WGS) entry which is preliminary data.</text>
</comment>
<feature type="transmembrane region" description="Helical" evidence="7">
    <location>
        <begin position="142"/>
        <end position="162"/>
    </location>
</feature>
<evidence type="ECO:0000313" key="9">
    <source>
        <dbReference type="EMBL" id="MVT27728.1"/>
    </source>
</evidence>
<evidence type="ECO:0000256" key="7">
    <source>
        <dbReference type="RuleBase" id="RU363032"/>
    </source>
</evidence>
<evidence type="ECO:0000256" key="1">
    <source>
        <dbReference type="ARBA" id="ARBA00004651"/>
    </source>
</evidence>
<evidence type="ECO:0000313" key="10">
    <source>
        <dbReference type="Proteomes" id="UP000460157"/>
    </source>
</evidence>
<feature type="domain" description="ABC transmembrane type-1" evidence="8">
    <location>
        <begin position="94"/>
        <end position="291"/>
    </location>
</feature>
<feature type="transmembrane region" description="Helical" evidence="7">
    <location>
        <begin position="12"/>
        <end position="31"/>
    </location>
</feature>
<keyword evidence="6 7" id="KW-0472">Membrane</keyword>
<evidence type="ECO:0000256" key="2">
    <source>
        <dbReference type="ARBA" id="ARBA00022448"/>
    </source>
</evidence>
<keyword evidence="3" id="KW-1003">Cell membrane</keyword>
<sequence>MGTYIAGRLAQMIPTLLLIVTIVFFLVYVVGDPVGLMLGDNATPEQVAAMREAMGLNQPVFMQYLNYIGSVLTGDFGESYQYGQAALPIVLERLPATLTLAIGAILLALVIAIPLGVWSATHRGGVIDSVVSSISVLAKAMPNFWLGIMLILLFAVTLRWLPVSGAGSWAHLVLPVIALGTGTAAEITRLVRSSMIEILSQDYIRTAYGKGLRRRAVVYRHALLNAFVPVTSITILQFSTLIGGALVTEVVFSWPGLGQLLVNAVSQRDMALVQASVFVIAVMVLALSLISDLLFKAVDRRINLG</sequence>
<dbReference type="GO" id="GO:0005886">
    <property type="term" value="C:plasma membrane"/>
    <property type="evidence" value="ECO:0007669"/>
    <property type="project" value="UniProtKB-SubCell"/>
</dbReference>
<feature type="transmembrane region" description="Helical" evidence="7">
    <location>
        <begin position="222"/>
        <end position="252"/>
    </location>
</feature>
<dbReference type="Proteomes" id="UP000460157">
    <property type="component" value="Unassembled WGS sequence"/>
</dbReference>
<dbReference type="PROSITE" id="PS50928">
    <property type="entry name" value="ABC_TM1"/>
    <property type="match status" value="1"/>
</dbReference>
<dbReference type="AlphaFoldDB" id="A0A7K1UMN0"/>
<feature type="transmembrane region" description="Helical" evidence="7">
    <location>
        <begin position="168"/>
        <end position="187"/>
    </location>
</feature>
<dbReference type="InterPro" id="IPR045621">
    <property type="entry name" value="BPD_transp_1_N"/>
</dbReference>
<proteinExistence type="inferred from homology"/>
<comment type="similarity">
    <text evidence="7">Belongs to the binding-protein-dependent transport system permease family.</text>
</comment>
<feature type="transmembrane region" description="Helical" evidence="7">
    <location>
        <begin position="98"/>
        <end position="121"/>
    </location>
</feature>
<evidence type="ECO:0000256" key="4">
    <source>
        <dbReference type="ARBA" id="ARBA00022692"/>
    </source>
</evidence>
<dbReference type="EMBL" id="WRPM01000103">
    <property type="protein sequence ID" value="MVT27728.1"/>
    <property type="molecule type" value="Genomic_DNA"/>
</dbReference>
<dbReference type="PANTHER" id="PTHR43163:SF6">
    <property type="entry name" value="DIPEPTIDE TRANSPORT SYSTEM PERMEASE PROTEIN DPPB-RELATED"/>
    <property type="match status" value="1"/>
</dbReference>
<dbReference type="Pfam" id="PF00528">
    <property type="entry name" value="BPD_transp_1"/>
    <property type="match status" value="1"/>
</dbReference>
<organism evidence="9 10">
    <name type="scientific">Nesterenkonia alkaliphila</name>
    <dbReference type="NCBI Taxonomy" id="1463631"/>
    <lineage>
        <taxon>Bacteria</taxon>
        <taxon>Bacillati</taxon>
        <taxon>Actinomycetota</taxon>
        <taxon>Actinomycetes</taxon>
        <taxon>Micrococcales</taxon>
        <taxon>Micrococcaceae</taxon>
        <taxon>Nesterenkonia</taxon>
    </lineage>
</organism>
<evidence type="ECO:0000256" key="5">
    <source>
        <dbReference type="ARBA" id="ARBA00022989"/>
    </source>
</evidence>
<protein>
    <submittedName>
        <fullName evidence="9">ABC transporter permease subunit</fullName>
    </submittedName>
</protein>
<evidence type="ECO:0000259" key="8">
    <source>
        <dbReference type="PROSITE" id="PS50928"/>
    </source>
</evidence>
<dbReference type="RefSeq" id="WP_198346048.1">
    <property type="nucleotide sequence ID" value="NZ_BMFX01000010.1"/>
</dbReference>
<dbReference type="CDD" id="cd06261">
    <property type="entry name" value="TM_PBP2"/>
    <property type="match status" value="1"/>
</dbReference>
<keyword evidence="2 7" id="KW-0813">Transport</keyword>
<evidence type="ECO:0000256" key="6">
    <source>
        <dbReference type="ARBA" id="ARBA00023136"/>
    </source>
</evidence>
<dbReference type="GO" id="GO:0055085">
    <property type="term" value="P:transmembrane transport"/>
    <property type="evidence" value="ECO:0007669"/>
    <property type="project" value="InterPro"/>
</dbReference>
<name>A0A7K1UMN0_9MICC</name>
<gene>
    <name evidence="9" type="ORF">GNZ21_15425</name>
</gene>
<dbReference type="SUPFAM" id="SSF161098">
    <property type="entry name" value="MetI-like"/>
    <property type="match status" value="1"/>
</dbReference>
<keyword evidence="10" id="KW-1185">Reference proteome</keyword>
<feature type="transmembrane region" description="Helical" evidence="7">
    <location>
        <begin position="272"/>
        <end position="295"/>
    </location>
</feature>
<dbReference type="InterPro" id="IPR000515">
    <property type="entry name" value="MetI-like"/>
</dbReference>
<keyword evidence="5 7" id="KW-1133">Transmembrane helix</keyword>
<comment type="subcellular location">
    <subcellularLocation>
        <location evidence="1 7">Cell membrane</location>
        <topology evidence="1 7">Multi-pass membrane protein</topology>
    </subcellularLocation>
</comment>